<gene>
    <name evidence="1" type="ORF">C3L24_00535</name>
</gene>
<dbReference type="Proteomes" id="UP000250928">
    <property type="component" value="Unassembled WGS sequence"/>
</dbReference>
<evidence type="ECO:0000313" key="1">
    <source>
        <dbReference type="EMBL" id="PUE05710.1"/>
    </source>
</evidence>
<dbReference type="EMBL" id="PQCO01000044">
    <property type="protein sequence ID" value="PUE05710.1"/>
    <property type="molecule type" value="Genomic_DNA"/>
</dbReference>
<comment type="caution">
    <text evidence="1">The sequence shown here is derived from an EMBL/GenBank/DDBJ whole genome shotgun (WGS) entry which is preliminary data.</text>
</comment>
<dbReference type="Pfam" id="PF13181">
    <property type="entry name" value="TPR_8"/>
    <property type="match status" value="1"/>
</dbReference>
<sequence>MQLDEQRFARIDMLCRRGDELLEGGDLDGALASYEKAWQQIPEPRAAWVVSTWVLSALADVYFYQGDYPRALQALRDAMLCPDGWDNPYLRLRLGQVHLELGDEAQAREALRQALAAGGGELFEGDDAKYLAFARSG</sequence>
<dbReference type="SMART" id="SM00028">
    <property type="entry name" value="TPR"/>
    <property type="match status" value="3"/>
</dbReference>
<dbReference type="SUPFAM" id="SSF48452">
    <property type="entry name" value="TPR-like"/>
    <property type="match status" value="1"/>
</dbReference>
<dbReference type="Gene3D" id="1.25.40.10">
    <property type="entry name" value="Tetratricopeptide repeat domain"/>
    <property type="match status" value="1"/>
</dbReference>
<reference evidence="1 2" key="1">
    <citation type="submission" date="2018-01" db="EMBL/GenBank/DDBJ databases">
        <title>Novel co-symbiosis in the lucinid bivalve Phacoides pectinatus.</title>
        <authorList>
            <person name="Lim S.J."/>
            <person name="Davis B.G."/>
            <person name="Gill D.E."/>
            <person name="Engel A.S."/>
            <person name="Anderson L.C."/>
            <person name="Campbell B.J."/>
        </authorList>
    </citation>
    <scope>NUCLEOTIDE SEQUENCE [LARGE SCALE GENOMIC DNA]</scope>
    <source>
        <strain evidence="1">N3_P5</strain>
    </source>
</reference>
<dbReference type="Pfam" id="PF14559">
    <property type="entry name" value="TPR_19"/>
    <property type="match status" value="1"/>
</dbReference>
<accession>A0A6N4E145</accession>
<proteinExistence type="predicted"/>
<evidence type="ECO:0000313" key="2">
    <source>
        <dbReference type="Proteomes" id="UP000250928"/>
    </source>
</evidence>
<protein>
    <submittedName>
        <fullName evidence="1">Uncharacterized protein</fullName>
    </submittedName>
</protein>
<dbReference type="InterPro" id="IPR011990">
    <property type="entry name" value="TPR-like_helical_dom_sf"/>
</dbReference>
<name>A0A6N4E145_9GAMM</name>
<dbReference type="AlphaFoldDB" id="A0A6N4E145"/>
<organism evidence="1 2">
    <name type="scientific">Candidatus Sedimenticola endophacoides</name>
    <dbReference type="NCBI Taxonomy" id="2548426"/>
    <lineage>
        <taxon>Bacteria</taxon>
        <taxon>Pseudomonadati</taxon>
        <taxon>Pseudomonadota</taxon>
        <taxon>Gammaproteobacteria</taxon>
        <taxon>Chromatiales</taxon>
        <taxon>Sedimenticolaceae</taxon>
        <taxon>Sedimenticola</taxon>
    </lineage>
</organism>
<dbReference type="InterPro" id="IPR019734">
    <property type="entry name" value="TPR_rpt"/>
</dbReference>